<evidence type="ECO:0000256" key="2">
    <source>
        <dbReference type="ARBA" id="ARBA00023015"/>
    </source>
</evidence>
<dbReference type="Pfam" id="PF00126">
    <property type="entry name" value="HTH_1"/>
    <property type="match status" value="1"/>
</dbReference>
<dbReference type="Gene3D" id="3.40.190.290">
    <property type="match status" value="1"/>
</dbReference>
<dbReference type="FunFam" id="3.40.190.290:FF:000001">
    <property type="entry name" value="Transcriptional regulator, LysR family"/>
    <property type="match status" value="1"/>
</dbReference>
<dbReference type="Pfam" id="PF03466">
    <property type="entry name" value="LysR_substrate"/>
    <property type="match status" value="1"/>
</dbReference>
<dbReference type="InterPro" id="IPR005119">
    <property type="entry name" value="LysR_subst-bd"/>
</dbReference>
<dbReference type="InterPro" id="IPR000847">
    <property type="entry name" value="LysR_HTH_N"/>
</dbReference>
<keyword evidence="3" id="KW-0238">DNA-binding</keyword>
<evidence type="ECO:0000259" key="6">
    <source>
        <dbReference type="PROSITE" id="PS50931"/>
    </source>
</evidence>
<keyword evidence="4" id="KW-0804">Transcription</keyword>
<comment type="similarity">
    <text evidence="1">Belongs to the LysR transcriptional regulatory family.</text>
</comment>
<feature type="region of interest" description="Disordered" evidence="5">
    <location>
        <begin position="337"/>
        <end position="358"/>
    </location>
</feature>
<dbReference type="CDD" id="cd08422">
    <property type="entry name" value="PBP2_CrgA_like"/>
    <property type="match status" value="1"/>
</dbReference>
<dbReference type="SUPFAM" id="SSF46785">
    <property type="entry name" value="Winged helix' DNA-binding domain"/>
    <property type="match status" value="1"/>
</dbReference>
<comment type="caution">
    <text evidence="7">The sequence shown here is derived from an EMBL/GenBank/DDBJ whole genome shotgun (WGS) entry which is preliminary data.</text>
</comment>
<dbReference type="InterPro" id="IPR058163">
    <property type="entry name" value="LysR-type_TF_proteobact-type"/>
</dbReference>
<dbReference type="Gene3D" id="1.10.10.10">
    <property type="entry name" value="Winged helix-like DNA-binding domain superfamily/Winged helix DNA-binding domain"/>
    <property type="match status" value="1"/>
</dbReference>
<gene>
    <name evidence="7" type="ORF">DVS81_20725</name>
</gene>
<reference evidence="7 8" key="1">
    <citation type="submission" date="2018-05" db="EMBL/GenBank/DDBJ databases">
        <title>Integrated omic analyses show evidence that a Ca. Accumulibacter phosphatis strain performs denitrification under micro-aerobic conditions.</title>
        <authorList>
            <person name="Camejo P.Y."/>
            <person name="Katherine M.D."/>
            <person name="Daniel N.R."/>
        </authorList>
    </citation>
    <scope>NUCLEOTIDE SEQUENCE [LARGE SCALE GENOMIC DNA]</scope>
    <source>
        <strain evidence="7">UW-LDO-IC</strain>
    </source>
</reference>
<proteinExistence type="inferred from homology"/>
<sequence length="358" mass="39703">MLDLNLMRTFARVVEAESFSEAARRLETSRSVVSKAVAKLEKALGARLLNRTTRHLSLTEIGAAVAEHCTRMLDEAVQAEKLVASLNTEPRGVLRVSASVAFGTLHVAPALAKFLPRHPQLAIDLTITDRWVDLAEESYDVAIRVTREPPLHWVARKLAPVRRVLCATPEYFRDRGIPHAPADLVRHNCLDYTRSGEQGRWRFSGPDGDLLVPVNGPLHVDDDEALSQAVLGGLGLGLLPTFIIGKDLQEGRLLAVLSDYIPVDRYVYAMYLPTRHLPSKVRVFIDFLVEHIGVDAYWDRAGEATFKVQETLATLKSGSAHETEKITRQDTALMLSLPEQPPDALNARTREQARNASS</sequence>
<dbReference type="EMBL" id="QPGA01000119">
    <property type="protein sequence ID" value="RDE48692.1"/>
    <property type="molecule type" value="Genomic_DNA"/>
</dbReference>
<dbReference type="InterPro" id="IPR036388">
    <property type="entry name" value="WH-like_DNA-bd_sf"/>
</dbReference>
<dbReference type="AlphaFoldDB" id="A0A369XIM9"/>
<dbReference type="FunFam" id="1.10.10.10:FF:000001">
    <property type="entry name" value="LysR family transcriptional regulator"/>
    <property type="match status" value="1"/>
</dbReference>
<dbReference type="GO" id="GO:0003700">
    <property type="term" value="F:DNA-binding transcription factor activity"/>
    <property type="evidence" value="ECO:0007669"/>
    <property type="project" value="InterPro"/>
</dbReference>
<keyword evidence="2" id="KW-0805">Transcription regulation</keyword>
<evidence type="ECO:0000313" key="8">
    <source>
        <dbReference type="Proteomes" id="UP000253831"/>
    </source>
</evidence>
<protein>
    <submittedName>
        <fullName evidence="7">LysR family transcriptional regulator</fullName>
    </submittedName>
</protein>
<evidence type="ECO:0000256" key="4">
    <source>
        <dbReference type="ARBA" id="ARBA00023163"/>
    </source>
</evidence>
<dbReference type="GO" id="GO:0043565">
    <property type="term" value="F:sequence-specific DNA binding"/>
    <property type="evidence" value="ECO:0007669"/>
    <property type="project" value="TreeGrafter"/>
</dbReference>
<feature type="compositionally biased region" description="Basic and acidic residues" evidence="5">
    <location>
        <begin position="348"/>
        <end position="358"/>
    </location>
</feature>
<evidence type="ECO:0000256" key="5">
    <source>
        <dbReference type="SAM" id="MobiDB-lite"/>
    </source>
</evidence>
<name>A0A369XIM9_9PROT</name>
<evidence type="ECO:0000256" key="3">
    <source>
        <dbReference type="ARBA" id="ARBA00023125"/>
    </source>
</evidence>
<dbReference type="PANTHER" id="PTHR30537">
    <property type="entry name" value="HTH-TYPE TRANSCRIPTIONAL REGULATOR"/>
    <property type="match status" value="1"/>
</dbReference>
<dbReference type="PROSITE" id="PS50931">
    <property type="entry name" value="HTH_LYSR"/>
    <property type="match status" value="1"/>
</dbReference>
<evidence type="ECO:0000313" key="7">
    <source>
        <dbReference type="EMBL" id="RDE48692.1"/>
    </source>
</evidence>
<evidence type="ECO:0000256" key="1">
    <source>
        <dbReference type="ARBA" id="ARBA00009437"/>
    </source>
</evidence>
<dbReference type="GO" id="GO:0006351">
    <property type="term" value="P:DNA-templated transcription"/>
    <property type="evidence" value="ECO:0007669"/>
    <property type="project" value="TreeGrafter"/>
</dbReference>
<accession>A0A369XIM9</accession>
<dbReference type="SUPFAM" id="SSF53850">
    <property type="entry name" value="Periplasmic binding protein-like II"/>
    <property type="match status" value="1"/>
</dbReference>
<dbReference type="PANTHER" id="PTHR30537:SF5">
    <property type="entry name" value="HTH-TYPE TRANSCRIPTIONAL ACTIVATOR TTDR-RELATED"/>
    <property type="match status" value="1"/>
</dbReference>
<feature type="domain" description="HTH lysR-type" evidence="6">
    <location>
        <begin position="2"/>
        <end position="59"/>
    </location>
</feature>
<dbReference type="InterPro" id="IPR036390">
    <property type="entry name" value="WH_DNA-bd_sf"/>
</dbReference>
<organism evidence="7 8">
    <name type="scientific">Candidatus Accumulibacter meliphilus</name>
    <dbReference type="NCBI Taxonomy" id="2211374"/>
    <lineage>
        <taxon>Bacteria</taxon>
        <taxon>Pseudomonadati</taxon>
        <taxon>Pseudomonadota</taxon>
        <taxon>Betaproteobacteria</taxon>
        <taxon>Candidatus Accumulibacter</taxon>
    </lineage>
</organism>
<dbReference type="Proteomes" id="UP000253831">
    <property type="component" value="Unassembled WGS sequence"/>
</dbReference>